<evidence type="ECO:0000313" key="1">
    <source>
        <dbReference type="EMBL" id="MVU78960.1"/>
    </source>
</evidence>
<sequence>MSGEFSVNLDHLDYIVTQLEGLASNLTTHLTDLDKQVATLHSGSWESEAADAHQTAHNKWAVAAKEFADGVKDMSVAARKAHQEYTDAGTANVKMVKA</sequence>
<dbReference type="InterPro" id="IPR036689">
    <property type="entry name" value="ESAT-6-like_sf"/>
</dbReference>
<dbReference type="Pfam" id="PF06013">
    <property type="entry name" value="WXG100"/>
    <property type="match status" value="1"/>
</dbReference>
<dbReference type="EMBL" id="WRPP01000003">
    <property type="protein sequence ID" value="MVU78960.1"/>
    <property type="molecule type" value="Genomic_DNA"/>
</dbReference>
<proteinExistence type="predicted"/>
<reference evidence="1 2" key="1">
    <citation type="submission" date="2019-12" db="EMBL/GenBank/DDBJ databases">
        <title>Nocardia sp. nov. ET3-3 isolated from soil.</title>
        <authorList>
            <person name="Kanchanasin P."/>
            <person name="Tanasupawat S."/>
            <person name="Yuki M."/>
            <person name="Kudo T."/>
        </authorList>
    </citation>
    <scope>NUCLEOTIDE SEQUENCE [LARGE SCALE GENOMIC DNA]</scope>
    <source>
        <strain evidence="1 2">ET3-3</strain>
    </source>
</reference>
<organism evidence="1 2">
    <name type="scientific">Nocardia terrae</name>
    <dbReference type="NCBI Taxonomy" id="2675851"/>
    <lineage>
        <taxon>Bacteria</taxon>
        <taxon>Bacillati</taxon>
        <taxon>Actinomycetota</taxon>
        <taxon>Actinomycetes</taxon>
        <taxon>Mycobacteriales</taxon>
        <taxon>Nocardiaceae</taxon>
        <taxon>Nocardia</taxon>
    </lineage>
</organism>
<name>A0A7K1UX48_9NOCA</name>
<dbReference type="Proteomes" id="UP000466794">
    <property type="component" value="Unassembled WGS sequence"/>
</dbReference>
<dbReference type="InterPro" id="IPR010310">
    <property type="entry name" value="T7SS_ESAT-6-like"/>
</dbReference>
<gene>
    <name evidence="1" type="ORF">GPX89_17115</name>
</gene>
<dbReference type="RefSeq" id="WP_157388555.1">
    <property type="nucleotide sequence ID" value="NZ_WRPP01000003.1"/>
</dbReference>
<evidence type="ECO:0000313" key="2">
    <source>
        <dbReference type="Proteomes" id="UP000466794"/>
    </source>
</evidence>
<dbReference type="Gene3D" id="1.10.287.1060">
    <property type="entry name" value="ESAT-6-like"/>
    <property type="match status" value="1"/>
</dbReference>
<keyword evidence="2" id="KW-1185">Reference proteome</keyword>
<accession>A0A7K1UX48</accession>
<protein>
    <submittedName>
        <fullName evidence="1">WXG100 family type VII secretion target</fullName>
    </submittedName>
</protein>
<dbReference type="AlphaFoldDB" id="A0A7K1UX48"/>
<dbReference type="SUPFAM" id="SSF140453">
    <property type="entry name" value="EsxAB dimer-like"/>
    <property type="match status" value="1"/>
</dbReference>
<comment type="caution">
    <text evidence="1">The sequence shown here is derived from an EMBL/GenBank/DDBJ whole genome shotgun (WGS) entry which is preliminary data.</text>
</comment>